<dbReference type="InterPro" id="IPR039994">
    <property type="entry name" value="NO66-like"/>
</dbReference>
<dbReference type="Pfam" id="PF08007">
    <property type="entry name" value="JmjC_2"/>
    <property type="match status" value="1"/>
</dbReference>
<dbReference type="PANTHER" id="PTHR13096">
    <property type="entry name" value="MINA53 MYC INDUCED NUCLEAR ANTIGEN"/>
    <property type="match status" value="1"/>
</dbReference>
<dbReference type="GO" id="GO:0051864">
    <property type="term" value="F:histone H3K36 demethylase activity"/>
    <property type="evidence" value="ECO:0007669"/>
    <property type="project" value="TreeGrafter"/>
</dbReference>
<comment type="subcellular location">
    <subcellularLocation>
        <location evidence="3">Nucleus</location>
    </subcellularLocation>
</comment>
<keyword evidence="3" id="KW-0804">Transcription</keyword>
<dbReference type="Proteomes" id="UP000829196">
    <property type="component" value="Unassembled WGS sequence"/>
</dbReference>
<evidence type="ECO:0000313" key="6">
    <source>
        <dbReference type="Proteomes" id="UP000829196"/>
    </source>
</evidence>
<comment type="cofactor">
    <cofactor evidence="3">
        <name>Fe(2+)</name>
        <dbReference type="ChEBI" id="CHEBI:29033"/>
    </cofactor>
    <text evidence="3">Binds 1 Fe(2+) ion per subunit.</text>
</comment>
<dbReference type="SUPFAM" id="SSF48371">
    <property type="entry name" value="ARM repeat"/>
    <property type="match status" value="1"/>
</dbReference>
<keyword evidence="2 3" id="KW-0408">Iron</keyword>
<dbReference type="GO" id="GO:0005506">
    <property type="term" value="F:iron ion binding"/>
    <property type="evidence" value="ECO:0007669"/>
    <property type="project" value="UniProtKB-UniRule"/>
</dbReference>
<dbReference type="EC" id="1.14.11.-" evidence="3"/>
<keyword evidence="3" id="KW-0805">Transcription regulation</keyword>
<keyword evidence="3" id="KW-0539">Nucleus</keyword>
<evidence type="ECO:0000256" key="3">
    <source>
        <dbReference type="RuleBase" id="RU366061"/>
    </source>
</evidence>
<dbReference type="InterPro" id="IPR003347">
    <property type="entry name" value="JmjC_dom"/>
</dbReference>
<dbReference type="GO" id="GO:0005730">
    <property type="term" value="C:nucleolus"/>
    <property type="evidence" value="ECO:0007669"/>
    <property type="project" value="TreeGrafter"/>
</dbReference>
<comment type="caution">
    <text evidence="5">The sequence shown here is derived from an EMBL/GenBank/DDBJ whole genome shotgun (WGS) entry which is preliminary data.</text>
</comment>
<dbReference type="EMBL" id="JAGYWB010000009">
    <property type="protein sequence ID" value="KAI0512431.1"/>
    <property type="molecule type" value="Genomic_DNA"/>
</dbReference>
<dbReference type="PROSITE" id="PS51184">
    <property type="entry name" value="JMJC"/>
    <property type="match status" value="1"/>
</dbReference>
<accession>A0A8T3BKN7</accession>
<dbReference type="InterPro" id="IPR016024">
    <property type="entry name" value="ARM-type_fold"/>
</dbReference>
<comment type="function">
    <text evidence="3">Oxygenase that can act as both a histone lysine demethylase and a ribosomal histidine hydroxylase.</text>
</comment>
<comment type="similarity">
    <text evidence="3">Belongs to the ROX family.</text>
</comment>
<gene>
    <name evidence="5" type="ORF">KFK09_013070</name>
</gene>
<organism evidence="5 6">
    <name type="scientific">Dendrobium nobile</name>
    <name type="common">Orchid</name>
    <dbReference type="NCBI Taxonomy" id="94219"/>
    <lineage>
        <taxon>Eukaryota</taxon>
        <taxon>Viridiplantae</taxon>
        <taxon>Streptophyta</taxon>
        <taxon>Embryophyta</taxon>
        <taxon>Tracheophyta</taxon>
        <taxon>Spermatophyta</taxon>
        <taxon>Magnoliopsida</taxon>
        <taxon>Liliopsida</taxon>
        <taxon>Asparagales</taxon>
        <taxon>Orchidaceae</taxon>
        <taxon>Epidendroideae</taxon>
        <taxon>Malaxideae</taxon>
        <taxon>Dendrobiinae</taxon>
        <taxon>Dendrobium</taxon>
    </lineage>
</organism>
<dbReference type="PANTHER" id="PTHR13096:SF9">
    <property type="entry name" value="BIFUNCTIONAL LYSINE-SPECIFIC DEMETHYLASE AND HISTIDYL-HYDROXYLASE"/>
    <property type="match status" value="1"/>
</dbReference>
<reference evidence="5" key="1">
    <citation type="journal article" date="2022" name="Front. Genet.">
        <title>Chromosome-Scale Assembly of the Dendrobium nobile Genome Provides Insights Into the Molecular Mechanism of the Biosynthesis of the Medicinal Active Ingredient of Dendrobium.</title>
        <authorList>
            <person name="Xu Q."/>
            <person name="Niu S.-C."/>
            <person name="Li K.-L."/>
            <person name="Zheng P.-J."/>
            <person name="Zhang X.-J."/>
            <person name="Jia Y."/>
            <person name="Liu Y."/>
            <person name="Niu Y.-X."/>
            <person name="Yu L.-H."/>
            <person name="Chen D.-F."/>
            <person name="Zhang G.-Q."/>
        </authorList>
    </citation>
    <scope>NUCLEOTIDE SEQUENCE</scope>
    <source>
        <tissue evidence="5">Leaf</tissue>
    </source>
</reference>
<dbReference type="OrthoDB" id="425950at2759"/>
<dbReference type="SUPFAM" id="SSF51197">
    <property type="entry name" value="Clavaminate synthase-like"/>
    <property type="match status" value="1"/>
</dbReference>
<dbReference type="AlphaFoldDB" id="A0A8T3BKN7"/>
<evidence type="ECO:0000313" key="5">
    <source>
        <dbReference type="EMBL" id="KAI0512431.1"/>
    </source>
</evidence>
<dbReference type="GO" id="GO:0032453">
    <property type="term" value="F:histone H3K4 demethylase activity"/>
    <property type="evidence" value="ECO:0007669"/>
    <property type="project" value="TreeGrafter"/>
</dbReference>
<keyword evidence="6" id="KW-1185">Reference proteome</keyword>
<keyword evidence="1 3" id="KW-0479">Metal-binding</keyword>
<sequence length="773" mass="87813">MGGRRRRKRTKIGDLSSAPLYSSLDPSFFDLKVFPLMLAAASAADAQNPSFQSLLKHFLSAHLALITPTTRSPLPLSILLPPGLLSLLPLLLTSSCPALAVLSAQLVGAASLFSLEANLIIVLDKDIVNGLLRALVSRSRRVVVAACNAVLDLSVSSIGREALRRKFNVIEKLLSLLCQVNDSPIDFLSLLHDEKCDSPLALVLDAALILINTSDEVCLQCIPHGLIEKVLPLLKELWENSCNSELTNNLNMEQGRLHSKKYDLAASLFRLSMDYVLPLTWKADELVRGIFGDKQFAFDNFILNYWEVSPLHINGTWNSLKCDHSIFNSLSNCFGYMKDKNFLTSLLGMLVSCPPIASDELDIFSFLKEANNLLGSQIIYGQDIRILKTSKITSEAMHEIVGEEAHFFKDKLTDELSVQTFKEALQDGYTIALRGMEFRNTEVAAITEGLSNLFGQPSVGANIYLTPPKSQGLAKHYDDHCVFVWQIFGQKQWRIFPRSEAFIPRLYEPLGSLQSMNQDEVRCMDVLIKEGDVLYIPRGYPHEAHTIINMDESHEDYASGYSMHLTIGIEVEPPFDWEGFTHIAIHCWNQKQKHSSIYPIDSEMFKLRSVLVNMLHVVVRQMADKNTEFRKACLITSPPFSSNIKLKQETTFDHLIEAINKSSSFSETFDLIVNAVQENNEDYLQWMRWLRHLRQERFEKLDFDRPLELFKEFVFLNYRPSKEVMSEFSQVKSDFCRSIVFEDAAAELKVLLQKYRKTREQYMKGMLSLHRTT</sequence>
<protein>
    <recommendedName>
        <fullName evidence="3">Bifunctional lysine-specific demethylase and histidyl-hydroxylase</fullName>
        <ecNumber evidence="3">1.14.11.-</ecNumber>
    </recommendedName>
</protein>
<name>A0A8T3BKN7_DENNO</name>
<keyword evidence="3" id="KW-0560">Oxidoreductase</keyword>
<proteinExistence type="inferred from homology"/>
<dbReference type="Gene3D" id="2.60.120.650">
    <property type="entry name" value="Cupin"/>
    <property type="match status" value="1"/>
</dbReference>
<evidence type="ECO:0000259" key="4">
    <source>
        <dbReference type="PROSITE" id="PS51184"/>
    </source>
</evidence>
<dbReference type="SMART" id="SM00558">
    <property type="entry name" value="JmjC"/>
    <property type="match status" value="1"/>
</dbReference>
<keyword evidence="3" id="KW-0223">Dioxygenase</keyword>
<feature type="domain" description="JmjC" evidence="4">
    <location>
        <begin position="433"/>
        <end position="586"/>
    </location>
</feature>
<evidence type="ECO:0000256" key="1">
    <source>
        <dbReference type="ARBA" id="ARBA00022723"/>
    </source>
</evidence>
<evidence type="ECO:0000256" key="2">
    <source>
        <dbReference type="ARBA" id="ARBA00023004"/>
    </source>
</evidence>